<evidence type="ECO:0000313" key="7">
    <source>
        <dbReference type="EMBL" id="MBW7476340.1"/>
    </source>
</evidence>
<dbReference type="InterPro" id="IPR013320">
    <property type="entry name" value="ConA-like_dom_sf"/>
</dbReference>
<dbReference type="InterPro" id="IPR001362">
    <property type="entry name" value="Glyco_hydro_32"/>
</dbReference>
<protein>
    <submittedName>
        <fullName evidence="7">Glycoside hydrolase family 32 protein</fullName>
    </submittedName>
</protein>
<dbReference type="InterPro" id="IPR013148">
    <property type="entry name" value="Glyco_hydro_32_N"/>
</dbReference>
<evidence type="ECO:0000256" key="3">
    <source>
        <dbReference type="ARBA" id="ARBA00023295"/>
    </source>
</evidence>
<dbReference type="Pfam" id="PF08244">
    <property type="entry name" value="Glyco_hydro_32C"/>
    <property type="match status" value="1"/>
</dbReference>
<feature type="domain" description="Glycosyl hydrolase family 32 C-terminal" evidence="6">
    <location>
        <begin position="334"/>
        <end position="464"/>
    </location>
</feature>
<organism evidence="7 8">
    <name type="scientific">Paenibacillus oenotherae</name>
    <dbReference type="NCBI Taxonomy" id="1435645"/>
    <lineage>
        <taxon>Bacteria</taxon>
        <taxon>Bacillati</taxon>
        <taxon>Bacillota</taxon>
        <taxon>Bacilli</taxon>
        <taxon>Bacillales</taxon>
        <taxon>Paenibacillaceae</taxon>
        <taxon>Paenibacillus</taxon>
    </lineage>
</organism>
<reference evidence="7 8" key="1">
    <citation type="submission" date="2021-07" db="EMBL/GenBank/DDBJ databases">
        <title>Paenibacillus radiodurans sp. nov., isolated from the southeastern edge of Tengger Desert.</title>
        <authorList>
            <person name="Zhang G."/>
        </authorList>
    </citation>
    <scope>NUCLEOTIDE SEQUENCE [LARGE SCALE GENOMIC DNA]</scope>
    <source>
        <strain evidence="7 8">DT7-4</strain>
    </source>
</reference>
<feature type="domain" description="Glycosyl hydrolase family 32 N-terminal" evidence="5">
    <location>
        <begin position="1"/>
        <end position="311"/>
    </location>
</feature>
<dbReference type="EMBL" id="JAHZIJ010000012">
    <property type="protein sequence ID" value="MBW7476340.1"/>
    <property type="molecule type" value="Genomic_DNA"/>
</dbReference>
<dbReference type="SUPFAM" id="SSF75005">
    <property type="entry name" value="Arabinanase/levansucrase/invertase"/>
    <property type="match status" value="1"/>
</dbReference>
<dbReference type="InterPro" id="IPR013189">
    <property type="entry name" value="Glyco_hydro_32_C"/>
</dbReference>
<dbReference type="Gene3D" id="2.60.120.560">
    <property type="entry name" value="Exo-inulinase, domain 1"/>
    <property type="match status" value="1"/>
</dbReference>
<keyword evidence="2 4" id="KW-0378">Hydrolase</keyword>
<dbReference type="Pfam" id="PF00251">
    <property type="entry name" value="Glyco_hydro_32N"/>
    <property type="match status" value="1"/>
</dbReference>
<sequence>MNDPNGMVYFEGEYHLFYQYHPESTIWGPMHWGHAVSTDLVHWEQLPVALKPDHNGYIFSGSAVVDWNDTSGFFGGSPGLVAVFTHAKPQPGSEESLQSQSLAYSSDKGRTWTMFAGNPVITDERFADFRDPKVFWDKERSRWAMVLAAGDRILFYSSPDLKDWSYCSEFGLNEGAHMGVWECPDLFELPVEGGEGGGIRKWVLVVSIGADPDFPEGSRTQYFIGSYDGTVFVSDNPAETILWLDHGRDNYAGVSWSDIPAMDGRRLLIGWMSNWKYANQTPTDAWRGAMTIPRVLTLRSEAEGIRLIQAPIQEIRTLREPLVEMSDLLLSPGHNPLAHIHEGCLEIEVEFELLAATECGFSLKSGGEKRTVVAYHSGTETLYIDRSLSGITDFHETFACRHDARLIPKQGCVRMHLFIDHSSVEVFAGDGSVVMTDLLFPEPGSSGIELFAAGANVRIRTLRVFRLQSVWG</sequence>
<comment type="caution">
    <text evidence="7">The sequence shown here is derived from an EMBL/GenBank/DDBJ whole genome shotgun (WGS) entry which is preliminary data.</text>
</comment>
<evidence type="ECO:0000256" key="2">
    <source>
        <dbReference type="ARBA" id="ARBA00022801"/>
    </source>
</evidence>
<dbReference type="Gene3D" id="2.115.10.20">
    <property type="entry name" value="Glycosyl hydrolase domain, family 43"/>
    <property type="match status" value="1"/>
</dbReference>
<gene>
    <name evidence="7" type="ORF">K0T92_16525</name>
</gene>
<dbReference type="SUPFAM" id="SSF49899">
    <property type="entry name" value="Concanavalin A-like lectins/glucanases"/>
    <property type="match status" value="1"/>
</dbReference>
<dbReference type="GO" id="GO:0016787">
    <property type="term" value="F:hydrolase activity"/>
    <property type="evidence" value="ECO:0007669"/>
    <property type="project" value="UniProtKB-KW"/>
</dbReference>
<accession>A0ABS7D8Z3</accession>
<name>A0ABS7D8Z3_9BACL</name>
<dbReference type="PANTHER" id="PTHR42800">
    <property type="entry name" value="EXOINULINASE INUD (AFU_ORTHOLOGUE AFUA_5G00480)"/>
    <property type="match status" value="1"/>
</dbReference>
<evidence type="ECO:0000259" key="6">
    <source>
        <dbReference type="Pfam" id="PF08244"/>
    </source>
</evidence>
<keyword evidence="3 4" id="KW-0326">Glycosidase</keyword>
<evidence type="ECO:0000259" key="5">
    <source>
        <dbReference type="Pfam" id="PF00251"/>
    </source>
</evidence>
<evidence type="ECO:0000256" key="4">
    <source>
        <dbReference type="RuleBase" id="RU362110"/>
    </source>
</evidence>
<proteinExistence type="inferred from homology"/>
<dbReference type="SMART" id="SM00640">
    <property type="entry name" value="Glyco_32"/>
    <property type="match status" value="1"/>
</dbReference>
<dbReference type="CDD" id="cd18622">
    <property type="entry name" value="GH32_Inu-like"/>
    <property type="match status" value="1"/>
</dbReference>
<dbReference type="PANTHER" id="PTHR42800:SF1">
    <property type="entry name" value="EXOINULINASE INUD (AFU_ORTHOLOGUE AFUA_5G00480)"/>
    <property type="match status" value="1"/>
</dbReference>
<comment type="similarity">
    <text evidence="1 4">Belongs to the glycosyl hydrolase 32 family.</text>
</comment>
<evidence type="ECO:0000313" key="8">
    <source>
        <dbReference type="Proteomes" id="UP000812277"/>
    </source>
</evidence>
<keyword evidence="8" id="KW-1185">Reference proteome</keyword>
<dbReference type="Proteomes" id="UP000812277">
    <property type="component" value="Unassembled WGS sequence"/>
</dbReference>
<dbReference type="InterPro" id="IPR023296">
    <property type="entry name" value="Glyco_hydro_beta-prop_sf"/>
</dbReference>
<evidence type="ECO:0000256" key="1">
    <source>
        <dbReference type="ARBA" id="ARBA00009902"/>
    </source>
</evidence>